<evidence type="ECO:0000256" key="2">
    <source>
        <dbReference type="SAM" id="MobiDB-lite"/>
    </source>
</evidence>
<comment type="subcellular location">
    <subcellularLocation>
        <location evidence="1">Cell membrane</location>
        <topology evidence="1">Peripheral membrane protein</topology>
        <orientation evidence="1">Cytoplasmic side</orientation>
    </subcellularLocation>
</comment>
<organism evidence="3 4">
    <name type="scientific">Candidatus Bandiella euplotis</name>
    <dbReference type="NCBI Taxonomy" id="1664265"/>
    <lineage>
        <taxon>Bacteria</taxon>
        <taxon>Pseudomonadati</taxon>
        <taxon>Pseudomonadota</taxon>
        <taxon>Alphaproteobacteria</taxon>
        <taxon>Rickettsiales</taxon>
        <taxon>Candidatus Midichloriaceae</taxon>
        <taxon>Candidatus Bandiella</taxon>
    </lineage>
</organism>
<dbReference type="Pfam" id="PF01809">
    <property type="entry name" value="YidD"/>
    <property type="match status" value="1"/>
</dbReference>
<dbReference type="SMART" id="SM01234">
    <property type="entry name" value="Haemolytic"/>
    <property type="match status" value="1"/>
</dbReference>
<feature type="region of interest" description="Disordered" evidence="2">
    <location>
        <begin position="52"/>
        <end position="72"/>
    </location>
</feature>
<dbReference type="NCBIfam" id="TIGR00278">
    <property type="entry name" value="membrane protein insertion efficiency factor YidD"/>
    <property type="match status" value="1"/>
</dbReference>
<keyword evidence="1" id="KW-0472">Membrane</keyword>
<dbReference type="RefSeq" id="WP_407651280.1">
    <property type="nucleotide sequence ID" value="NZ_CP110820.1"/>
</dbReference>
<dbReference type="PANTHER" id="PTHR33383">
    <property type="entry name" value="MEMBRANE PROTEIN INSERTION EFFICIENCY FACTOR-RELATED"/>
    <property type="match status" value="1"/>
</dbReference>
<dbReference type="EMBL" id="CP110820">
    <property type="protein sequence ID" value="WPX97047.1"/>
    <property type="molecule type" value="Genomic_DNA"/>
</dbReference>
<keyword evidence="1" id="KW-1003">Cell membrane</keyword>
<dbReference type="Proteomes" id="UP001327219">
    <property type="component" value="Chromosome"/>
</dbReference>
<proteinExistence type="inferred from homology"/>
<keyword evidence="4" id="KW-1185">Reference proteome</keyword>
<gene>
    <name evidence="3" type="ORF">Bandiella_01188</name>
</gene>
<dbReference type="PANTHER" id="PTHR33383:SF1">
    <property type="entry name" value="MEMBRANE PROTEIN INSERTION EFFICIENCY FACTOR-RELATED"/>
    <property type="match status" value="1"/>
</dbReference>
<comment type="function">
    <text evidence="1">Could be involved in insertion of integral membrane proteins into the membrane.</text>
</comment>
<evidence type="ECO:0000313" key="3">
    <source>
        <dbReference type="EMBL" id="WPX97047.1"/>
    </source>
</evidence>
<name>A0ABZ0UM83_9RICK</name>
<dbReference type="InterPro" id="IPR002696">
    <property type="entry name" value="Membr_insert_effic_factor_YidD"/>
</dbReference>
<evidence type="ECO:0000313" key="4">
    <source>
        <dbReference type="Proteomes" id="UP001327219"/>
    </source>
</evidence>
<comment type="similarity">
    <text evidence="1">Belongs to the UPF0161 family.</text>
</comment>
<sequence>MFLAVYQNMISPYMAPSCRYYPSCSNYAKEAVKEFGIKGIFLTFKRILRCSPFSKGGYDPIPQKSAKTDKYK</sequence>
<dbReference type="HAMAP" id="MF_00386">
    <property type="entry name" value="UPF0161_YidD"/>
    <property type="match status" value="1"/>
</dbReference>
<accession>A0ABZ0UM83</accession>
<protein>
    <recommendedName>
        <fullName evidence="1">Putative membrane protein insertion efficiency factor</fullName>
    </recommendedName>
</protein>
<evidence type="ECO:0000256" key="1">
    <source>
        <dbReference type="HAMAP-Rule" id="MF_00386"/>
    </source>
</evidence>
<reference evidence="3 4" key="1">
    <citation type="submission" date="2022-11" db="EMBL/GenBank/DDBJ databases">
        <title>Host association and intracellularity evolved multiple times independently in the Rickettsiales.</title>
        <authorList>
            <person name="Castelli M."/>
            <person name="Nardi T."/>
            <person name="Gammuto L."/>
            <person name="Bellinzona G."/>
            <person name="Sabaneyeva E."/>
            <person name="Potekhin A."/>
            <person name="Serra V."/>
            <person name="Petroni G."/>
            <person name="Sassera D."/>
        </authorList>
    </citation>
    <scope>NUCLEOTIDE SEQUENCE [LARGE SCALE GENOMIC DNA]</scope>
    <source>
        <strain evidence="3 4">NDG2</strain>
    </source>
</reference>